<dbReference type="Pfam" id="PF13041">
    <property type="entry name" value="PPR_2"/>
    <property type="match status" value="1"/>
</dbReference>
<dbReference type="InterPro" id="IPR002885">
    <property type="entry name" value="PPR_rpt"/>
</dbReference>
<dbReference type="AlphaFoldDB" id="A0AAW2CRT5"/>
<reference evidence="4 5" key="1">
    <citation type="submission" date="2024-01" db="EMBL/GenBank/DDBJ databases">
        <title>A telomere-to-telomere, gap-free genome of sweet tea (Lithocarpus litseifolius).</title>
        <authorList>
            <person name="Zhou J."/>
        </authorList>
    </citation>
    <scope>NUCLEOTIDE SEQUENCE [LARGE SCALE GENOMIC DNA]</scope>
    <source>
        <strain evidence="4">Zhou-2022a</strain>
        <tissue evidence="4">Leaf</tissue>
    </source>
</reference>
<evidence type="ECO:0000256" key="1">
    <source>
        <dbReference type="ARBA" id="ARBA00006643"/>
    </source>
</evidence>
<dbReference type="GO" id="GO:0009451">
    <property type="term" value="P:RNA modification"/>
    <property type="evidence" value="ECO:0007669"/>
    <property type="project" value="InterPro"/>
</dbReference>
<dbReference type="Pfam" id="PF01535">
    <property type="entry name" value="PPR"/>
    <property type="match status" value="2"/>
</dbReference>
<accession>A0AAW2CRT5</accession>
<gene>
    <name evidence="4" type="ORF">SO802_019745</name>
</gene>
<dbReference type="PROSITE" id="PS51375">
    <property type="entry name" value="PPR"/>
    <property type="match status" value="1"/>
</dbReference>
<dbReference type="PANTHER" id="PTHR47926">
    <property type="entry name" value="PENTATRICOPEPTIDE REPEAT-CONTAINING PROTEIN"/>
    <property type="match status" value="1"/>
</dbReference>
<comment type="caution">
    <text evidence="4">The sequence shown here is derived from an EMBL/GenBank/DDBJ whole genome shotgun (WGS) entry which is preliminary data.</text>
</comment>
<sequence>MSNGDVVSWNLMIIGYLRRGELDKALELFRRMKNRNVITWNSIIVGFIQGGWPKEALDFFHEMQMVRDKMVRPDKITIASVLSACAYLGAIDHGKWVHGYLGRSGLECDVVIGMALVDMYGKCGCVEKAYETAVISVFALHGFCKEAFDLFEEMEMLGVKPNHVTFVGLLSACAHSGLVEKGRWCFDMMRCAYSIEP</sequence>
<keyword evidence="5" id="KW-1185">Reference proteome</keyword>
<dbReference type="InterPro" id="IPR046960">
    <property type="entry name" value="PPR_At4g14850-like_plant"/>
</dbReference>
<organism evidence="4 5">
    <name type="scientific">Lithocarpus litseifolius</name>
    <dbReference type="NCBI Taxonomy" id="425828"/>
    <lineage>
        <taxon>Eukaryota</taxon>
        <taxon>Viridiplantae</taxon>
        <taxon>Streptophyta</taxon>
        <taxon>Embryophyta</taxon>
        <taxon>Tracheophyta</taxon>
        <taxon>Spermatophyta</taxon>
        <taxon>Magnoliopsida</taxon>
        <taxon>eudicotyledons</taxon>
        <taxon>Gunneridae</taxon>
        <taxon>Pentapetalae</taxon>
        <taxon>rosids</taxon>
        <taxon>fabids</taxon>
        <taxon>Fagales</taxon>
        <taxon>Fagaceae</taxon>
        <taxon>Lithocarpus</taxon>
    </lineage>
</organism>
<proteinExistence type="inferred from homology"/>
<comment type="similarity">
    <text evidence="1">Belongs to the PPR family. PCMP-H subfamily.</text>
</comment>
<dbReference type="FunFam" id="1.25.40.10:FF:000333">
    <property type="entry name" value="Pentatricopeptide repeat-containing protein"/>
    <property type="match status" value="1"/>
</dbReference>
<evidence type="ECO:0000256" key="2">
    <source>
        <dbReference type="ARBA" id="ARBA00022737"/>
    </source>
</evidence>
<evidence type="ECO:0000313" key="5">
    <source>
        <dbReference type="Proteomes" id="UP001459277"/>
    </source>
</evidence>
<dbReference type="InterPro" id="IPR011990">
    <property type="entry name" value="TPR-like_helical_dom_sf"/>
</dbReference>
<dbReference type="GO" id="GO:0003723">
    <property type="term" value="F:RNA binding"/>
    <property type="evidence" value="ECO:0007669"/>
    <property type="project" value="InterPro"/>
</dbReference>
<keyword evidence="2" id="KW-0677">Repeat</keyword>
<feature type="repeat" description="PPR" evidence="3">
    <location>
        <begin position="5"/>
        <end position="39"/>
    </location>
</feature>
<dbReference type="Gene3D" id="1.25.40.10">
    <property type="entry name" value="Tetratricopeptide repeat domain"/>
    <property type="match status" value="2"/>
</dbReference>
<protein>
    <recommendedName>
        <fullName evidence="6">Pentatricopeptide repeat-containing protein</fullName>
    </recommendedName>
</protein>
<dbReference type="Proteomes" id="UP001459277">
    <property type="component" value="Unassembled WGS sequence"/>
</dbReference>
<evidence type="ECO:0000256" key="3">
    <source>
        <dbReference type="PROSITE-ProRule" id="PRU00708"/>
    </source>
</evidence>
<evidence type="ECO:0008006" key="6">
    <source>
        <dbReference type="Google" id="ProtNLM"/>
    </source>
</evidence>
<evidence type="ECO:0000313" key="4">
    <source>
        <dbReference type="EMBL" id="KAL0000143.1"/>
    </source>
</evidence>
<name>A0AAW2CRT5_9ROSI</name>
<dbReference type="EMBL" id="JAZDWU010000006">
    <property type="protein sequence ID" value="KAL0000143.1"/>
    <property type="molecule type" value="Genomic_DNA"/>
</dbReference>
<dbReference type="PANTHER" id="PTHR47926:SF401">
    <property type="entry name" value="PENTATRICOPEPTIDE REPEAT-CONTAINING PROTEIN"/>
    <property type="match status" value="1"/>
</dbReference>
<dbReference type="NCBIfam" id="TIGR00756">
    <property type="entry name" value="PPR"/>
    <property type="match status" value="3"/>
</dbReference>